<keyword evidence="6 12" id="KW-0812">Transmembrane</keyword>
<dbReference type="PANTHER" id="PTHR43553:SF24">
    <property type="entry name" value="ENERGY-COUPLING FACTOR TRANSPORTER ATP-BINDING PROTEIN ECFA1"/>
    <property type="match status" value="1"/>
</dbReference>
<dbReference type="InterPro" id="IPR003339">
    <property type="entry name" value="ABC/ECF_trnsptr_transmembrane"/>
</dbReference>
<gene>
    <name evidence="14" type="ORF">D2E26_0733</name>
</gene>
<accession>A0A430FTH3</accession>
<keyword evidence="8 14" id="KW-0067">ATP-binding</keyword>
<evidence type="ECO:0000256" key="2">
    <source>
        <dbReference type="ARBA" id="ARBA00004236"/>
    </source>
</evidence>
<dbReference type="SMART" id="SM00382">
    <property type="entry name" value="AAA"/>
    <property type="match status" value="2"/>
</dbReference>
<evidence type="ECO:0000256" key="7">
    <source>
        <dbReference type="ARBA" id="ARBA00022741"/>
    </source>
</evidence>
<dbReference type="SUPFAM" id="SSF52540">
    <property type="entry name" value="P-loop containing nucleoside triphosphate hydrolases"/>
    <property type="match status" value="2"/>
</dbReference>
<evidence type="ECO:0000256" key="8">
    <source>
        <dbReference type="ARBA" id="ARBA00022840"/>
    </source>
</evidence>
<feature type="domain" description="ABC transporter" evidence="13">
    <location>
        <begin position="46"/>
        <end position="286"/>
    </location>
</feature>
<dbReference type="InterPro" id="IPR003593">
    <property type="entry name" value="AAA+_ATPase"/>
</dbReference>
<dbReference type="PANTHER" id="PTHR43553">
    <property type="entry name" value="HEAVY METAL TRANSPORTER"/>
    <property type="match status" value="1"/>
</dbReference>
<dbReference type="GO" id="GO:0043190">
    <property type="term" value="C:ATP-binding cassette (ABC) transporter complex"/>
    <property type="evidence" value="ECO:0007669"/>
    <property type="project" value="TreeGrafter"/>
</dbReference>
<evidence type="ECO:0000313" key="14">
    <source>
        <dbReference type="EMBL" id="RSX56170.1"/>
    </source>
</evidence>
<dbReference type="Proteomes" id="UP000287609">
    <property type="component" value="Unassembled WGS sequence"/>
</dbReference>
<keyword evidence="15" id="KW-1185">Reference proteome</keyword>
<dbReference type="GO" id="GO:0042626">
    <property type="term" value="F:ATPase-coupled transmembrane transporter activity"/>
    <property type="evidence" value="ECO:0007669"/>
    <property type="project" value="TreeGrafter"/>
</dbReference>
<keyword evidence="11 12" id="KW-0472">Membrane</keyword>
<evidence type="ECO:0000256" key="6">
    <source>
        <dbReference type="ARBA" id="ARBA00022692"/>
    </source>
</evidence>
<dbReference type="InterPro" id="IPR027417">
    <property type="entry name" value="P-loop_NTPase"/>
</dbReference>
<dbReference type="Pfam" id="PF00005">
    <property type="entry name" value="ABC_tran"/>
    <property type="match status" value="2"/>
</dbReference>
<evidence type="ECO:0000256" key="3">
    <source>
        <dbReference type="ARBA" id="ARBA00005417"/>
    </source>
</evidence>
<reference evidence="14 15" key="1">
    <citation type="submission" date="2018-09" db="EMBL/GenBank/DDBJ databases">
        <title>Characterization of the phylogenetic diversity of five novel species belonging to the genus Bifidobacterium.</title>
        <authorList>
            <person name="Lugli G.A."/>
            <person name="Duranti S."/>
            <person name="Milani C."/>
        </authorList>
    </citation>
    <scope>NUCLEOTIDE SEQUENCE [LARGE SCALE GENOMIC DNA]</scope>
    <source>
        <strain evidence="14 15">2036B</strain>
    </source>
</reference>
<keyword evidence="9" id="KW-1278">Translocase</keyword>
<sequence length="862" mass="92247">MNTVNMVSNDSAVTAGSAGAGAVVAGDAGATGATMTGTTVAGSVIAQLQHVRFTYDEGKSWALDDISLTIHQGERICIVGPNGSGKSTLSRVLAGLVAPDDGSVTLMGQVVCDDESGVNPDAYRAARRSIGAVFQNPEDQLVTTVVEDEVAFGPENLAVPTGEIGHRIDKSLKIVRMASSRHNDPTLMSGGQQQRISIADMLAMDSKVLVLDEPTAMLDPDSRADVLTTLNWLQARGTTLVIVTHLPEDLASATRIVRLEHGHVISDEQQNVTAPDASTAAHELAAKVCSEEVQEAEGVAAEESQLKEHHEYHLICGGIVETTHVHKDDAAAEVGQNETDTDQPIISMKNVSFRYPGAERTPLQAINLDIDAGTSTAIVGENGSGKTTFAKLLSGLVTPTSGSITVAGLPIATDSHTKKPSKRANTKKLRELHRKVGFVMQHPEQQLFAQTVFEDVAFGPRNQGLDENQIKAQVSETLQLLGIEHLAQRSPFELSGGQQRLAAIAGVLACKPSVLVLDEPTAGLDDQASAIIVRVLRELQAQGITILLITHNVALAKQATDHALVLGWLEDNLHKQLELVGIPWDSIGIPTPPSENVGGAPSSTNAKYSWVASLDARSKMLGLLVLMCTAFTMTNWVQLGIGLVAALGLVAAARITPARLWHAIRWFVAMFIFVALLNVLVVHSGTVLLHWGPLVISDEGVKLGVLYALRFTIVVVLGAVLLETTTPVAMTDAFESLMRPFARLGWHVQEVALVMSLALRFLPTLARETIAVRTAQACRGGAVESGNLLARLRALLSIIMSVFAAALRHADTLSLALDARCFEEGLQRTHWRVMRMRVRDWVLLGGVVVICVALWLCRGFAL</sequence>
<dbReference type="InterPro" id="IPR017871">
    <property type="entry name" value="ABC_transporter-like_CS"/>
</dbReference>
<evidence type="ECO:0000256" key="9">
    <source>
        <dbReference type="ARBA" id="ARBA00022967"/>
    </source>
</evidence>
<comment type="subcellular location">
    <subcellularLocation>
        <location evidence="2">Cell membrane</location>
    </subcellularLocation>
    <subcellularLocation>
        <location evidence="1">Membrane</location>
        <topology evidence="1">Multi-pass membrane protein</topology>
    </subcellularLocation>
</comment>
<dbReference type="InterPro" id="IPR015856">
    <property type="entry name" value="ABC_transpr_CbiO/EcfA_su"/>
</dbReference>
<dbReference type="EMBL" id="QXGM01000001">
    <property type="protein sequence ID" value="RSX56170.1"/>
    <property type="molecule type" value="Genomic_DNA"/>
</dbReference>
<dbReference type="Gene3D" id="3.40.50.300">
    <property type="entry name" value="P-loop containing nucleotide triphosphate hydrolases"/>
    <property type="match status" value="2"/>
</dbReference>
<evidence type="ECO:0000256" key="4">
    <source>
        <dbReference type="ARBA" id="ARBA00022448"/>
    </source>
</evidence>
<dbReference type="AlphaFoldDB" id="A0A430FTH3"/>
<feature type="domain" description="ABC transporter" evidence="13">
    <location>
        <begin position="346"/>
        <end position="593"/>
    </location>
</feature>
<evidence type="ECO:0000259" key="13">
    <source>
        <dbReference type="PROSITE" id="PS50893"/>
    </source>
</evidence>
<dbReference type="CDD" id="cd03225">
    <property type="entry name" value="ABC_cobalt_CbiO_domain1"/>
    <property type="match status" value="2"/>
</dbReference>
<dbReference type="CDD" id="cd16914">
    <property type="entry name" value="EcfT"/>
    <property type="match status" value="1"/>
</dbReference>
<evidence type="ECO:0000256" key="12">
    <source>
        <dbReference type="SAM" id="Phobius"/>
    </source>
</evidence>
<comment type="similarity">
    <text evidence="3">Belongs to the ABC transporter superfamily.</text>
</comment>
<dbReference type="PROSITE" id="PS50893">
    <property type="entry name" value="ABC_TRANSPORTER_2"/>
    <property type="match status" value="2"/>
</dbReference>
<dbReference type="FunFam" id="3.40.50.300:FF:000224">
    <property type="entry name" value="Energy-coupling factor transporter ATP-binding protein EcfA"/>
    <property type="match status" value="1"/>
</dbReference>
<dbReference type="GO" id="GO:0016887">
    <property type="term" value="F:ATP hydrolysis activity"/>
    <property type="evidence" value="ECO:0007669"/>
    <property type="project" value="InterPro"/>
</dbReference>
<organism evidence="14 15">
    <name type="scientific">Bifidobacterium dolichotidis</name>
    <dbReference type="NCBI Taxonomy" id="2306976"/>
    <lineage>
        <taxon>Bacteria</taxon>
        <taxon>Bacillati</taxon>
        <taxon>Actinomycetota</taxon>
        <taxon>Actinomycetes</taxon>
        <taxon>Bifidobacteriales</taxon>
        <taxon>Bifidobacteriaceae</taxon>
        <taxon>Bifidobacterium</taxon>
    </lineage>
</organism>
<evidence type="ECO:0000256" key="10">
    <source>
        <dbReference type="ARBA" id="ARBA00022989"/>
    </source>
</evidence>
<evidence type="ECO:0000256" key="1">
    <source>
        <dbReference type="ARBA" id="ARBA00004141"/>
    </source>
</evidence>
<evidence type="ECO:0000313" key="15">
    <source>
        <dbReference type="Proteomes" id="UP000287609"/>
    </source>
</evidence>
<feature type="transmembrane region" description="Helical" evidence="12">
    <location>
        <begin position="841"/>
        <end position="861"/>
    </location>
</feature>
<keyword evidence="5" id="KW-1003">Cell membrane</keyword>
<dbReference type="GO" id="GO:0005524">
    <property type="term" value="F:ATP binding"/>
    <property type="evidence" value="ECO:0007669"/>
    <property type="project" value="UniProtKB-KW"/>
</dbReference>
<dbReference type="InterPro" id="IPR050095">
    <property type="entry name" value="ECF_ABC_transporter_ATP-bd"/>
</dbReference>
<keyword evidence="4" id="KW-0813">Transport</keyword>
<proteinExistence type="inferred from homology"/>
<dbReference type="NCBIfam" id="NF010167">
    <property type="entry name" value="PRK13648.1"/>
    <property type="match status" value="2"/>
</dbReference>
<evidence type="ECO:0000256" key="11">
    <source>
        <dbReference type="ARBA" id="ARBA00023136"/>
    </source>
</evidence>
<dbReference type="Pfam" id="PF02361">
    <property type="entry name" value="CbiQ"/>
    <property type="match status" value="1"/>
</dbReference>
<feature type="transmembrane region" description="Helical" evidence="12">
    <location>
        <begin position="667"/>
        <end position="691"/>
    </location>
</feature>
<dbReference type="PROSITE" id="PS00211">
    <property type="entry name" value="ABC_TRANSPORTER_1"/>
    <property type="match status" value="2"/>
</dbReference>
<feature type="transmembrane region" description="Helical" evidence="12">
    <location>
        <begin position="636"/>
        <end position="655"/>
    </location>
</feature>
<keyword evidence="7" id="KW-0547">Nucleotide-binding</keyword>
<feature type="transmembrane region" description="Helical" evidence="12">
    <location>
        <begin position="703"/>
        <end position="723"/>
    </location>
</feature>
<name>A0A430FTH3_9BIFI</name>
<comment type="caution">
    <text evidence="14">The sequence shown here is derived from an EMBL/GenBank/DDBJ whole genome shotgun (WGS) entry which is preliminary data.</text>
</comment>
<protein>
    <submittedName>
        <fullName evidence="14">ABC transporter ATP-binding protein</fullName>
    </submittedName>
</protein>
<keyword evidence="10 12" id="KW-1133">Transmembrane helix</keyword>
<evidence type="ECO:0000256" key="5">
    <source>
        <dbReference type="ARBA" id="ARBA00022475"/>
    </source>
</evidence>
<dbReference type="InterPro" id="IPR003439">
    <property type="entry name" value="ABC_transporter-like_ATP-bd"/>
</dbReference>